<feature type="transmembrane region" description="Helical" evidence="1">
    <location>
        <begin position="24"/>
        <end position="48"/>
    </location>
</feature>
<organism evidence="2 3">
    <name type="scientific">Chenggangzhangella methanolivorans</name>
    <dbReference type="NCBI Taxonomy" id="1437009"/>
    <lineage>
        <taxon>Bacteria</taxon>
        <taxon>Pseudomonadati</taxon>
        <taxon>Pseudomonadota</taxon>
        <taxon>Alphaproteobacteria</taxon>
        <taxon>Hyphomicrobiales</taxon>
        <taxon>Methylopilaceae</taxon>
        <taxon>Chenggangzhangella</taxon>
    </lineage>
</organism>
<gene>
    <name evidence="2" type="ORF">K6K41_20195</name>
</gene>
<dbReference type="KEGG" id="cmet:K6K41_20195"/>
<proteinExistence type="predicted"/>
<reference evidence="2" key="1">
    <citation type="submission" date="2021-08" db="EMBL/GenBank/DDBJ databases">
        <authorList>
            <person name="Zhang H."/>
            <person name="Xu M."/>
            <person name="Yu Z."/>
            <person name="Yang L."/>
            <person name="Cai Y."/>
        </authorList>
    </citation>
    <scope>NUCLEOTIDE SEQUENCE</scope>
    <source>
        <strain evidence="2">CHL1</strain>
    </source>
</reference>
<sequence length="67" mass="6628">MGLAGHGADRIEPSAAARPPAARLWAAGGWAAFAGGAFALVAGVVLWASEGARVFVEAGFSAMLACL</sequence>
<evidence type="ECO:0000313" key="3">
    <source>
        <dbReference type="Proteomes" id="UP000825701"/>
    </source>
</evidence>
<dbReference type="AlphaFoldDB" id="A0A9E6R6H0"/>
<keyword evidence="1" id="KW-0472">Membrane</keyword>
<dbReference type="EMBL" id="CP081869">
    <property type="protein sequence ID" value="QZN99140.1"/>
    <property type="molecule type" value="Genomic_DNA"/>
</dbReference>
<dbReference type="Proteomes" id="UP000825701">
    <property type="component" value="Chromosome"/>
</dbReference>
<protein>
    <submittedName>
        <fullName evidence="2">Uncharacterized protein</fullName>
    </submittedName>
</protein>
<keyword evidence="3" id="KW-1185">Reference proteome</keyword>
<evidence type="ECO:0000313" key="2">
    <source>
        <dbReference type="EMBL" id="QZN99140.1"/>
    </source>
</evidence>
<keyword evidence="1" id="KW-0812">Transmembrane</keyword>
<keyword evidence="1" id="KW-1133">Transmembrane helix</keyword>
<accession>A0A9E6R6H0</accession>
<dbReference type="RefSeq" id="WP_261402173.1">
    <property type="nucleotide sequence ID" value="NZ_CP081869.1"/>
</dbReference>
<evidence type="ECO:0000256" key="1">
    <source>
        <dbReference type="SAM" id="Phobius"/>
    </source>
</evidence>
<name>A0A9E6R6H0_9HYPH</name>